<feature type="region of interest" description="Disordered" evidence="1">
    <location>
        <begin position="62"/>
        <end position="138"/>
    </location>
</feature>
<sequence>MLITANGTRPALLKGSASRSRQSPAPPRGCSDSTHAPARRIHTGTLAAAARRKALLECPRTAPGEAEACEREHRIRSSGPLPGGRTPPLPSDRANADLELSTDSRSLVGTRSGSRSAPGGRLGEPLHRGRKEVGAGWA</sequence>
<proteinExistence type="predicted"/>
<reference evidence="2" key="1">
    <citation type="submission" date="2023-04" db="EMBL/GenBank/DDBJ databases">
        <authorList>
            <consortium name="ELIXIR-Norway"/>
        </authorList>
    </citation>
    <scope>NUCLEOTIDE SEQUENCE [LARGE SCALE GENOMIC DNA]</scope>
</reference>
<feature type="region of interest" description="Disordered" evidence="1">
    <location>
        <begin position="1"/>
        <end position="41"/>
    </location>
</feature>
<accession>A0ABN8Y5S9</accession>
<name>A0ABN8Y5S9_RANTA</name>
<protein>
    <submittedName>
        <fullName evidence="2">Uncharacterized protein</fullName>
    </submittedName>
</protein>
<evidence type="ECO:0000256" key="1">
    <source>
        <dbReference type="SAM" id="MobiDB-lite"/>
    </source>
</evidence>
<organism evidence="2 3">
    <name type="scientific">Rangifer tarandus platyrhynchus</name>
    <name type="common">Svalbard reindeer</name>
    <dbReference type="NCBI Taxonomy" id="3082113"/>
    <lineage>
        <taxon>Eukaryota</taxon>
        <taxon>Metazoa</taxon>
        <taxon>Chordata</taxon>
        <taxon>Craniata</taxon>
        <taxon>Vertebrata</taxon>
        <taxon>Euteleostomi</taxon>
        <taxon>Mammalia</taxon>
        <taxon>Eutheria</taxon>
        <taxon>Laurasiatheria</taxon>
        <taxon>Artiodactyla</taxon>
        <taxon>Ruminantia</taxon>
        <taxon>Pecora</taxon>
        <taxon>Cervidae</taxon>
        <taxon>Odocoileinae</taxon>
        <taxon>Rangifer</taxon>
    </lineage>
</organism>
<keyword evidence="3" id="KW-1185">Reference proteome</keyword>
<evidence type="ECO:0000313" key="3">
    <source>
        <dbReference type="Proteomes" id="UP001176941"/>
    </source>
</evidence>
<dbReference type="EMBL" id="OX459951">
    <property type="protein sequence ID" value="CAI9156932.1"/>
    <property type="molecule type" value="Genomic_DNA"/>
</dbReference>
<gene>
    <name evidence="2" type="ORF">MRATA1EN1_LOCUS5894</name>
</gene>
<feature type="compositionally biased region" description="Basic and acidic residues" evidence="1">
    <location>
        <begin position="124"/>
        <end position="138"/>
    </location>
</feature>
<feature type="compositionally biased region" description="Polar residues" evidence="1">
    <location>
        <begin position="101"/>
        <end position="115"/>
    </location>
</feature>
<evidence type="ECO:0000313" key="2">
    <source>
        <dbReference type="EMBL" id="CAI9156932.1"/>
    </source>
</evidence>
<dbReference type="Proteomes" id="UP001176941">
    <property type="component" value="Chromosome 15"/>
</dbReference>